<sequence>MSVTHNGQRLTCDGPGCMATANVLVALRSLLNGVAPSSVSGWLHVVREERWMHYCPACERWYLASLAESDRIHS</sequence>
<proteinExistence type="predicted"/>
<dbReference type="Proteomes" id="UP000287394">
    <property type="component" value="Chromosome"/>
</dbReference>
<dbReference type="EMBL" id="AP025739">
    <property type="protein sequence ID" value="BDI28615.1"/>
    <property type="molecule type" value="Genomic_DNA"/>
</dbReference>
<dbReference type="AlphaFoldDB" id="A0A402D1F2"/>
<keyword evidence="2" id="KW-1185">Reference proteome</keyword>
<protein>
    <submittedName>
        <fullName evidence="1">Uncharacterized protein</fullName>
    </submittedName>
</protein>
<accession>A0A402D1F2</accession>
<gene>
    <name evidence="1" type="ORF">CCAX7_006660</name>
</gene>
<organism evidence="1 2">
    <name type="scientific">Capsulimonas corticalis</name>
    <dbReference type="NCBI Taxonomy" id="2219043"/>
    <lineage>
        <taxon>Bacteria</taxon>
        <taxon>Bacillati</taxon>
        <taxon>Armatimonadota</taxon>
        <taxon>Armatimonadia</taxon>
        <taxon>Capsulimonadales</taxon>
        <taxon>Capsulimonadaceae</taxon>
        <taxon>Capsulimonas</taxon>
    </lineage>
</organism>
<evidence type="ECO:0000313" key="1">
    <source>
        <dbReference type="EMBL" id="BDI28615.1"/>
    </source>
</evidence>
<evidence type="ECO:0000313" key="2">
    <source>
        <dbReference type="Proteomes" id="UP000287394"/>
    </source>
</evidence>
<dbReference type="RefSeq" id="WP_119323374.1">
    <property type="nucleotide sequence ID" value="NZ_AP025739.1"/>
</dbReference>
<reference evidence="1 2" key="1">
    <citation type="journal article" date="2019" name="Int. J. Syst. Evol. Microbiol.">
        <title>Capsulimonas corticalis gen. nov., sp. nov., an aerobic capsulated bacterium, of a novel bacterial order, Capsulimonadales ord. nov., of the class Armatimonadia of the phylum Armatimonadetes.</title>
        <authorList>
            <person name="Li J."/>
            <person name="Kudo C."/>
            <person name="Tonouchi A."/>
        </authorList>
    </citation>
    <scope>NUCLEOTIDE SEQUENCE [LARGE SCALE GENOMIC DNA]</scope>
    <source>
        <strain evidence="1 2">AX-7</strain>
    </source>
</reference>
<dbReference type="KEGG" id="ccot:CCAX7_006660"/>
<name>A0A402D1F2_9BACT</name>